<dbReference type="InterPro" id="IPR014043">
    <property type="entry name" value="Acyl_transferase_dom"/>
</dbReference>
<dbReference type="Pfam" id="PF02801">
    <property type="entry name" value="Ketoacyl-synt_C"/>
    <property type="match status" value="4"/>
</dbReference>
<dbReference type="InterPro" id="IPR049551">
    <property type="entry name" value="PKS_DH_C"/>
</dbReference>
<dbReference type="InterPro" id="IPR000873">
    <property type="entry name" value="AMP-dep_synth/lig_dom"/>
</dbReference>
<organism evidence="13 14">
    <name type="scientific">Serratia entomophila</name>
    <dbReference type="NCBI Taxonomy" id="42906"/>
    <lineage>
        <taxon>Bacteria</taxon>
        <taxon>Pseudomonadati</taxon>
        <taxon>Pseudomonadota</taxon>
        <taxon>Gammaproteobacteria</taxon>
        <taxon>Enterobacterales</taxon>
        <taxon>Yersiniaceae</taxon>
        <taxon>Serratia</taxon>
    </lineage>
</organism>
<dbReference type="SUPFAM" id="SSF47336">
    <property type="entry name" value="ACP-like"/>
    <property type="match status" value="4"/>
</dbReference>
<dbReference type="Gene3D" id="3.30.559.30">
    <property type="entry name" value="Nonribosomal peptide synthetase, condensation domain"/>
    <property type="match status" value="1"/>
</dbReference>
<dbReference type="Pfam" id="PF08659">
    <property type="entry name" value="KR"/>
    <property type="match status" value="3"/>
</dbReference>
<dbReference type="InterPro" id="IPR050091">
    <property type="entry name" value="PKS_NRPS_Biosynth_Enz"/>
</dbReference>
<dbReference type="Gene3D" id="3.40.47.10">
    <property type="match status" value="4"/>
</dbReference>
<dbReference type="Gene3D" id="1.10.1200.10">
    <property type="entry name" value="ACP-like"/>
    <property type="match status" value="4"/>
</dbReference>
<dbReference type="Pfam" id="PF14765">
    <property type="entry name" value="PS-DH"/>
    <property type="match status" value="2"/>
</dbReference>
<dbReference type="InterPro" id="IPR029058">
    <property type="entry name" value="AB_hydrolase_fold"/>
</dbReference>
<dbReference type="InterPro" id="IPR032821">
    <property type="entry name" value="PKS_assoc"/>
</dbReference>
<gene>
    <name evidence="13" type="ORF">KFQ06_20110</name>
</gene>
<dbReference type="InterPro" id="IPR001242">
    <property type="entry name" value="Condensation_dom"/>
</dbReference>
<dbReference type="InterPro" id="IPR001227">
    <property type="entry name" value="Ac_transferase_dom_sf"/>
</dbReference>
<dbReference type="InterPro" id="IPR057326">
    <property type="entry name" value="KR_dom"/>
</dbReference>
<feature type="domain" description="Carrier" evidence="10">
    <location>
        <begin position="2355"/>
        <end position="2433"/>
    </location>
</feature>
<protein>
    <submittedName>
        <fullName evidence="13">Amino acid adenylation domain-containing protein</fullName>
    </submittedName>
</protein>
<dbReference type="SUPFAM" id="SSF52151">
    <property type="entry name" value="FabD/lysophospholipase-like"/>
    <property type="match status" value="2"/>
</dbReference>
<feature type="domain" description="Carrier" evidence="10">
    <location>
        <begin position="3806"/>
        <end position="3881"/>
    </location>
</feature>
<dbReference type="SMART" id="SM00827">
    <property type="entry name" value="PKS_AT"/>
    <property type="match status" value="2"/>
</dbReference>
<dbReference type="Gene3D" id="3.40.50.720">
    <property type="entry name" value="NAD(P)-binding Rossmann-like Domain"/>
    <property type="match status" value="3"/>
</dbReference>
<dbReference type="InterPro" id="IPR049552">
    <property type="entry name" value="PKS_DH_N"/>
</dbReference>
<dbReference type="Pfam" id="PF00109">
    <property type="entry name" value="ketoacyl-synt"/>
    <property type="match status" value="4"/>
</dbReference>
<feature type="domain" description="PKS/mFAS DH" evidence="12">
    <location>
        <begin position="4343"/>
        <end position="4621"/>
    </location>
</feature>
<feature type="domain" description="Ketosynthase family 3 (KS3)" evidence="11">
    <location>
        <begin position="1154"/>
        <end position="1575"/>
    </location>
</feature>
<dbReference type="CDD" id="cd08955">
    <property type="entry name" value="KR_2_FAS_SDR_x"/>
    <property type="match status" value="1"/>
</dbReference>
<dbReference type="InterPro" id="IPR006162">
    <property type="entry name" value="Ppantetheine_attach_site"/>
</dbReference>
<dbReference type="InterPro" id="IPR042099">
    <property type="entry name" value="ANL_N_sf"/>
</dbReference>
<reference evidence="13" key="1">
    <citation type="journal article" date="2022" name="BMC Genomics">
        <title>Genome sequence of the entomopathogenic Serratia entomophila isolate 626 and characterisation of the species specific itaconate degradation pathway.</title>
        <authorList>
            <person name="Vaughan A.L."/>
            <person name="Altermann E."/>
            <person name="Glare T.R."/>
            <person name="Hurst M.R.H."/>
        </authorList>
    </citation>
    <scope>NUCLEOTIDE SEQUENCE</scope>
    <source>
        <strain evidence="13">626</strain>
    </source>
</reference>
<dbReference type="InterPro" id="IPR014030">
    <property type="entry name" value="Ketoacyl_synth_N"/>
</dbReference>
<dbReference type="Pfam" id="PF00501">
    <property type="entry name" value="AMP-binding"/>
    <property type="match status" value="1"/>
</dbReference>
<feature type="region of interest" description="C-terminal hotdog fold" evidence="9">
    <location>
        <begin position="3239"/>
        <end position="3382"/>
    </location>
</feature>
<dbReference type="CDD" id="cd00833">
    <property type="entry name" value="PKS"/>
    <property type="match status" value="4"/>
</dbReference>
<dbReference type="InterPro" id="IPR016039">
    <property type="entry name" value="Thiolase-like"/>
</dbReference>
<dbReference type="SUPFAM" id="SSF52777">
    <property type="entry name" value="CoA-dependent acyltransferases"/>
    <property type="match status" value="2"/>
</dbReference>
<dbReference type="InterPro" id="IPR018201">
    <property type="entry name" value="Ketoacyl_synth_AS"/>
</dbReference>
<dbReference type="PROSITE" id="PS00606">
    <property type="entry name" value="KS3_1"/>
    <property type="match status" value="4"/>
</dbReference>
<dbReference type="InterPro" id="IPR020845">
    <property type="entry name" value="AMP-binding_CS"/>
</dbReference>
<dbReference type="InterPro" id="IPR045851">
    <property type="entry name" value="AMP-bd_C_sf"/>
</dbReference>
<dbReference type="InterPro" id="IPR036291">
    <property type="entry name" value="NAD(P)-bd_dom_sf"/>
</dbReference>
<evidence type="ECO:0000259" key="10">
    <source>
        <dbReference type="PROSITE" id="PS50075"/>
    </source>
</evidence>
<dbReference type="EMBL" id="CP074347">
    <property type="protein sequence ID" value="USV00302.1"/>
    <property type="molecule type" value="Genomic_DNA"/>
</dbReference>
<feature type="active site" description="Proton acceptor; for dehydratase activity" evidence="9">
    <location>
        <position position="3139"/>
    </location>
</feature>
<dbReference type="SUPFAM" id="SSF53474">
    <property type="entry name" value="alpha/beta-Hydrolases"/>
    <property type="match status" value="1"/>
</dbReference>
<feature type="active site" description="Proton donor; for dehydratase activity" evidence="9">
    <location>
        <position position="4539"/>
    </location>
</feature>
<feature type="region of interest" description="N-terminal hotdog fold" evidence="9">
    <location>
        <begin position="4343"/>
        <end position="4465"/>
    </location>
</feature>
<keyword evidence="14" id="KW-1185">Reference proteome</keyword>
<evidence type="ECO:0000256" key="4">
    <source>
        <dbReference type="ARBA" id="ARBA00022450"/>
    </source>
</evidence>
<dbReference type="Pfam" id="PF00668">
    <property type="entry name" value="Condensation"/>
    <property type="match status" value="1"/>
</dbReference>
<comment type="cofactor">
    <cofactor evidence="1">
        <name>pantetheine 4'-phosphate</name>
        <dbReference type="ChEBI" id="CHEBI:47942"/>
    </cofactor>
</comment>
<comment type="pathway">
    <text evidence="2">Lipid metabolism; fatty acid biosynthesis.</text>
</comment>
<feature type="domain" description="Ketosynthase family 3 (KS3)" evidence="11">
    <location>
        <begin position="5144"/>
        <end position="5565"/>
    </location>
</feature>
<dbReference type="Proteomes" id="UP001056873">
    <property type="component" value="Chromosome"/>
</dbReference>
<dbReference type="PANTHER" id="PTHR43775:SF37">
    <property type="entry name" value="SI:DKEY-61P9.11"/>
    <property type="match status" value="1"/>
</dbReference>
<evidence type="ECO:0000256" key="9">
    <source>
        <dbReference type="PROSITE-ProRule" id="PRU01363"/>
    </source>
</evidence>
<feature type="region of interest" description="C-terminal hotdog fold" evidence="9">
    <location>
        <begin position="4478"/>
        <end position="4621"/>
    </location>
</feature>
<dbReference type="PROSITE" id="PS00455">
    <property type="entry name" value="AMP_BINDING"/>
    <property type="match status" value="1"/>
</dbReference>
<dbReference type="PROSITE" id="PS52004">
    <property type="entry name" value="KS3_2"/>
    <property type="match status" value="4"/>
</dbReference>
<feature type="active site" description="Proton acceptor; for dehydratase activity" evidence="9">
    <location>
        <position position="4378"/>
    </location>
</feature>
<sequence length="5878" mass="626238">MKTMEKVSKISPIDMLAQVLDIPLSELTRTTSTLFGVLGVDSLTATRVRGMLNPMPSYQELYGLTVGQVIEKMGASFYEADNGAAAWHRERNFSDEIAPLTPMQESYILGAEQDCSCQVYSEFDVENLDVDAFKSAVTSVIDDEPMLHAVIVNGNQQKLVDRHAKRHEFSLPVDNVTDLDLRRSECINAVKYTEEVFWGIQLTQISAKVTRIHIMLDMLFIDATSAMILCQRVIERYNSSIDGVEFTAKELPPLRFFDYCNAGANGSVSQDSLAYWERKVETIPGPPQIPRIKYEVSQQAKFERCAATLDCDNWEKIKDIASHFQITPNSILLSAFAEVLRLYSENPEFTITVTMSERPVAINNDYSGVVGEFTNVLLCPVSSEAGQGIVEQAASFHHSLSAGLEHSDINGLDVIRMLRKHHNDPHLTFPVVFTSFIGIIKPGLELTGCKTQLHYQQTQTPQISLDHQVYETDNGLQINWDYDGRVHQGEQIAEMLRCFHCVLENVALDRPQSVVLPPELMQLREAMNDTDCEFDELKKGLLHQPVINAAKAFPDKIAVIDQTVTLTYRSLMSVANAIAVKLQDIGIGPGHSVAVVLEKGWEQVAGTLGILMAGACYLPLNPSNPDDRLRSIMQLAGCQVALVHDKTLSAERDWYIGDDGQSLATINVNVDLAQEIGNRAAAPVAIDPHSLAYIIFTSGSTGVPKGVEIAHHAALNTCLDINQRFGLGQDTVTFGISSLSFDLSVWDIFGTLAAGGTLVVCKPDGTRDPDYWWQQIQQHHVTVWNTVPTSFEMLIAASQPDYVMPLKRVMLSGDAISMAMADHAMARYPELQIIALGGATEASIWSNYHVVTADSHLLGTELVPYGRPLSNQTMHVLDANKQYRPTGVVGDIYIGGKGVAEGYFRDPTLTGEKFIHTERYGRLYETGDLGRYLPNGEIEIVGRKDSQVKVGGHRVELAEIENCAQQLSEVQRAVAVHIPGAGARVVGFVTAHTDEANAGLEEKLRIHVEQLLPDYMAPQVWIVLDAIPLTANNKVDMKKLRSIAQTQPADGEESDAGVEASSEAALVLQLAAQVLDVPVDTLSANRSLIEQGLTSLYAVQLINLLKKAWNTPLSYTLIFNYPSAAKLAAFHRGQLGNPHHAALAATRPAANYHAEPIAIIARACRLPGNVGSPDEFWHMLSSATDCMSDIPASRFDISPIYDTNPDTLGATYTRRGAFIERAESFDYAWFDLPQAEARTMDPQQRIMLEVAYEACLAAGYDKEKLAGSSTGVLIGQMNYDWMMDFGHTKEYAGTGAAPSITSNRISYLLDLAGPSMTIDSACSSSLVAVDAAVAKLRSGTCRMAIAGGVNLILSPEPYVFTCQAKMLSADGRCATFDARANGIARGEGVGAVVLKRLSDAEADGDPILGVIKGCAVNQDGRSASLTAPNGLAQEAVLRQALQEAGWQGADLDYVECHGTGTPLGDPIEIEALKNVLAVDRKKPVVLGSVKTNIGHLEGAAGITGLIKALEVLRHREAPANLHFQTLNPKINLSGFAAVVPVKPTRIGSHEREGTVRVGVSSFGYGGTNAHVVLESYDRPSGKTRARQDAWLFTGQGALQSGAGAALHAANPVFRDALERYTEQLTAWVDAPLLQWLLEASPEHSACLQETQYQQPALVALQLAQAAMWQARGLAPSQVLGHSIGEFAAAVVAGVMESGDALMLAARRGQLMADCEPGGMAAIRDSADNVRRALPAEVVIAAENGEGMTVVAGPHEALAAFVQQRYAHEHTLLAVSHAFHSPMMAAAAVAFGAVVGAVPLRAPAEEVRFISTLTGAAAAEALQTAEYWCEQITQPVRFLQAVQTLLGEGGAPDGVFEIGPGATLINMAKRIVPDVRAQWIASADTLRGTPALNPFNYVPLQWEKPVPKQALRRSVSVEPRVSAAEMLYQTQWMPAEPPAEINGSGPYLLISRHKVPVALPKDWTSMAANDPSAIAAVLAEKDWQTVALFSEGEEEDVVQALNVLKCGMAARVVLLKRADSAGDAGLWGLARTARLENPALRLSCLALHRGQLMQALSLCVCEDMEDECRLSDMGELQVPRLQRYQPQSAEGDGIRSGATYVISGGSGALGRLAAQYLAEQGATHLVLLSRSGQPIAPSPQWGKSIQLVSLACDVAEADQVKAVLRQLAVQGWPDIAGVIHTAGVLTDGVLVNQSAEMFMQAQAVKVLGARHLHDILSPTDFMVMYSSVAAILGSAGQASYAAANSALDALAERWALAGERALSIQWGAWSDVGMAARSQAVSRIEQSGYGLLDNETGMSLLARLLQTRSRGVICASPIVWRKLSHFSPRFSSFMTMTAMATPMTARSPSGAGAEAEWSVDDVRRLVRESIEPFLLEKRFDEDLPFMEAGLSSLDLVQIRQALLKSLPASLELPAHFVFNYPTARDVSAHLVEQLGIKASPVSSVVWQRLNDKTDGEPLFLIGGVMGNAEKTFGTLAQALSVPVYAAMPAIPADPLAQQVTLESVAAALREAMLREVPSPSYSVGGLSFGAALALEVGLHLEAQQCLSRVIMFDPRHLAPFIAPPKPAPFEILLENYVAPRQLFAPVLLFQSTIPPIETQSEMMREASRSFQNDADVIKRCHELASTLEVIPCDGHHFNLLYKHYPPLVRKIEEEMMQTFPERGDGEEEAIAIIGTSCRLPGNVSSPEDFWRMMMDGTDCVGSIPASRFDIDEVYDPNRDAAGCSYTRQGAFISHAEDFDYAFFGISLAEAKVMDPQQRVLLEVAYDAFQSAGLNKASLKGSSTSVHIGLANDDWSSMGRDEEAHNPYFGAGVSGSISSNRISYLLGLTGPSVTIDTACSSSLVAIDLAVDKLRQGICSMALVGGVNVMLHHRMFVSACATKALSPQGRCATFDEAADGYCRGEGAGAVVLKRLSDAEADGDAILAVIRGTAVNQDGRSVSMTAPNGLAQEAVITRALAEAGLRGKDVDYIECHGTGTPLGDPIEVGALKNVLGRHRSKPVVLGAVKTNIGHLEGAAGVIGLIKAVEVLRHRQAPGNVHFRTLNPNINLNSFNAIISAEPVPLGGKGPLVAGVSSFGFGGTNAHVVLESYERPSGDTYPRARYTPHFLPWRRLPNPLLGRSDAGGFAATLNDELAALWRDHRIGGQVLVPAASHITMIAGAALLQYRGTLPATGVEVRDITMTQPLVVREGEVVRCLADGEQWVIENGDGEQYAGSRCSQVLTVDDAGFSPPDVAAFRLRSAAADIDMLYDTLAQHGVGFGDGYRNLHDLYLNEHEALARVAVELASPGERALSLLHPATLDAGIQLLGLCGMKSCGVCIPFSVSSARLFALESQPTALWASAQIDAVSAKSVAGTVMLFGDGGELYAVLEGVSCRQAGVESRLNECLFEAEWIGVAAPEALSPAAGAHLLLSRRVVDAPLPEGWRSMTVSGAASLAAALNELPWQTVALLSEGEEEDMALALALLQAETTARRVLLKRTDREGDAGLSGLARTARLEQPERALTYMELPSAQLARALTLCAAGELEEVVRLDEAGQLQVQRLQRCHLPAGERAGIRADATYVISGGNGALGRVAAGYLAEQGATHLLLLSRSGGAAALPQWDGVQVQSLACDVADAADVAAAGAWLAAQGWPAVAGVIHTAGVLTDGTLANQSAEKLAQAWAVKVRGAEHLHDNLAPSDFMVLYSSAAATFGSAGQASYAAANAGLDALAQRWSQAGERVLSVQWGAWSEEGMAVRHDAVRRAEAAGFGVIGNALGRAVLDRLLASGQAGTLCVSPIDWARTVLDMPLVSRFRLQRRERAAVERTAVRPAQDLLALVRRAAAEAVGRPVADDEPLMASGLDSLGAVVLAQTLSKALGVSLGSVFALNHPSIAEMAEALAAQVAAGDDDGKPAQAATPATAVRQRTEEPIAIIGSACRLPGEVYSPEEFWQMLLAGTNCVSDIPASRFDIDEVYDPDPNAVGRSYTRRGAFMGEAESFDYEFFGISKGEARVMDPHQRLLLEVTYEAFSSAGYEKPRLRGAAIGVFVGVANQDWMIVTGEKEAHNPFFGAGVSSSIISNRMSYLLGLTGPSMTLDTACSSSLVAVDLAVEKLRSGDCVVAVAGGVNVMMHHRTFVGCCAANMLSLSGRSAAFDEAADGYCRGEGVGAVVLKRLSDAEADGDAILAVIRGTAVNQDGRSATMTAPNGGAQEAVITRALAEAGLRGQDVDYIECHGTGTPLGDPIEVGALKNVLGRHRSKPVVLGAVKTNIGHLEGAAGVIGLIKAVEVLRHRQAPGNVHFRTLNPKIDLDGFDAIISAEPVPLGGKGPLVAGVSSFGFGGTNAHVVLESYERPSGDTYPRARYTPHFLPWRRLPNPLLGRSDAGGFAATLNDELAALWRDHRIGGQVLVPAASHITMIAGAALLQYRGTLPATGVEVRDITMTQPLVVREGEVVRCLADGEQWVIENGDGEQYAGSRCSQVLTVDDAGFSPPDVAAFRLRSAAADIDMLYDTLAQHGVGFGDGYRNLHDLYLNEHEALARVAVELASPGERALSLLHPATLDAGIQLLGLCGMKSCGVCIPFSVSSARLFALESQPTALWASAQIDAVSAKSVAGTVMLFGDGGELYAVLEGVSCRQAGVESRLNECLFEAEWIGVAAPEALSPAAGAHLLLSRRVVDAPLPEGWRSMTVSGAASLAAALNELPWQTVALLSEGKEEDMALALALLQAETTARRVLLKRTDREGDAGLSGLARTARLEQPERALTYMELPSAQLARALTLCAAGELEEVVRLDEAGQLQVQRLQRCHLPAGERAGIRADATYVISGGNGALGRVAAGYLAEQGATHLLLLSRSGGAAALPQWDGVQVQSLACDVADAADVAAAGAWLAAQGWPAVAGVIHTAGVLTDGTLANQSAEKLAQAWAVKVRGAEHLHDSLAPSDFMVLYSSAAATFGSAGQASYAAANAGLDALAQRWSQAGERVLSVQWGAWSEEGMAVRHDAVRRAEAAGFGVIGNALGRAVLDRLLASGQAGTLCVSPIDWARTVLDMPLVSRFRLQRRERAAVERTAVRPAQDLLALVRRAAAEAVGRPVADDEPLMASGLDSLNAVILSQTLGKALGVSLGSVFALNHPSIAEMAEALAAQVAAGDDDGKPAQAATPATAVRQRTEEPIAIIGSACRLPGEVYSPEEFWQMLLAGTNCVSDIPASRFDIDEVYDPDPNAVGRSYTRRGAFMSEVESFDYEFFNVPLAEARVMDPQQRLLLEVAYEAFYHSGYDLDTLRSQSIGVFVGQMNHDWAHMHGDNFLTDPYFGAGSSSSITSNRMSYLLGLTGPSMTLDTACSSSLVAVDLAVEKLRNGVCSAALVGGVNVMLSHRSFVGCSASKMLSQKGRCATFDEGADGYCRGEGVGAVVLKRLSDAEADGDAILAVIRGTAVNQDGRSASLTAPNGGAQEAVIEQALKAAGLRGQDVDYIECHGTGTPLGDPIEVGALKNVLGRHRSKPVVLGAVKTNIGHLEGAAGVIGLIKAVEVLRHRQAPGNVHFRTLNPKIDLDGFDAIIPTAPVQFADKGPLVAGVSSFGFGGTNAHVVLESYDRPSGKTRARQDAWLFTGQGALQSGAGAALHAANPVFRDALERYTEQLTAWVDAPLLQWLLEASPEHSACLQETQYQQPALVALQLAQAAMWQARGLAPSQVLGHSIGEFAAAVVAGVMESGDALMLAARRGQLMADCEPGGMAAIRDSADNVRRALPAEVVIAAENGEGMTVVAGPHEALAAFVQQRYAHEHTLLAVSHAFHSPMMAAAAVAFGAVVGAVPLRAPAEEVRFISTLTGAAAAEALQTAEYWCEQITQPVRFLQAVQTLLGEGGAPDGVFEIGPGATLINMAKRIVPDVRTQWVTSKDESYFN</sequence>
<dbReference type="InterPro" id="IPR009081">
    <property type="entry name" value="PP-bd_ACP"/>
</dbReference>
<dbReference type="InterPro" id="IPR020841">
    <property type="entry name" value="PKS_Beta-ketoAc_synthase_dom"/>
</dbReference>
<evidence type="ECO:0000256" key="1">
    <source>
        <dbReference type="ARBA" id="ARBA00001957"/>
    </source>
</evidence>
<dbReference type="Pfam" id="PF00550">
    <property type="entry name" value="PP-binding"/>
    <property type="match status" value="3"/>
</dbReference>
<dbReference type="InterPro" id="IPR049900">
    <property type="entry name" value="PKS_mFAS_DH"/>
</dbReference>
<evidence type="ECO:0000313" key="13">
    <source>
        <dbReference type="EMBL" id="USV00302.1"/>
    </source>
</evidence>
<dbReference type="InterPro" id="IPR036736">
    <property type="entry name" value="ACP-like_sf"/>
</dbReference>
<evidence type="ECO:0000256" key="3">
    <source>
        <dbReference type="ARBA" id="ARBA00006484"/>
    </source>
</evidence>
<keyword evidence="7" id="KW-0677">Repeat</keyword>
<feature type="domain" description="Carrier" evidence="10">
    <location>
        <begin position="1061"/>
        <end position="1135"/>
    </location>
</feature>
<dbReference type="SMART" id="SM00826">
    <property type="entry name" value="PKS_DH"/>
    <property type="match status" value="2"/>
</dbReference>
<keyword evidence="6" id="KW-0808">Transferase</keyword>
<feature type="domain" description="Ketosynthase family 3 (KS3)" evidence="11">
    <location>
        <begin position="3905"/>
        <end position="4326"/>
    </location>
</feature>
<dbReference type="SMART" id="SM00823">
    <property type="entry name" value="PKS_PP"/>
    <property type="match status" value="4"/>
</dbReference>
<feature type="active site" description="Proton donor; for dehydratase activity" evidence="9">
    <location>
        <position position="3300"/>
    </location>
</feature>
<feature type="domain" description="Carrier" evidence="10">
    <location>
        <begin position="5045"/>
        <end position="5120"/>
    </location>
</feature>
<evidence type="ECO:0000256" key="2">
    <source>
        <dbReference type="ARBA" id="ARBA00005194"/>
    </source>
</evidence>
<keyword evidence="4" id="KW-0596">Phosphopantetheine</keyword>
<dbReference type="Gene3D" id="3.30.300.30">
    <property type="match status" value="1"/>
</dbReference>
<dbReference type="InterPro" id="IPR020806">
    <property type="entry name" value="PKS_PP-bd"/>
</dbReference>
<dbReference type="InterPro" id="IPR020807">
    <property type="entry name" value="PKS_DH"/>
</dbReference>
<dbReference type="Gene3D" id="3.10.129.110">
    <property type="entry name" value="Polyketide synthase dehydratase"/>
    <property type="match status" value="2"/>
</dbReference>
<evidence type="ECO:0000256" key="8">
    <source>
        <dbReference type="ARBA" id="ARBA00029443"/>
    </source>
</evidence>
<dbReference type="InterPro" id="IPR013968">
    <property type="entry name" value="PKS_KR"/>
</dbReference>
<dbReference type="PROSITE" id="PS52019">
    <property type="entry name" value="PKS_MFAS_DH"/>
    <property type="match status" value="2"/>
</dbReference>
<dbReference type="NCBIfam" id="TIGR01733">
    <property type="entry name" value="AA-adenyl-dom"/>
    <property type="match status" value="1"/>
</dbReference>
<dbReference type="InterPro" id="IPR014031">
    <property type="entry name" value="Ketoacyl_synth_C"/>
</dbReference>
<evidence type="ECO:0000256" key="7">
    <source>
        <dbReference type="ARBA" id="ARBA00022737"/>
    </source>
</evidence>
<dbReference type="SUPFAM" id="SSF51735">
    <property type="entry name" value="NAD(P)-binding Rossmann-fold domains"/>
    <property type="match status" value="4"/>
</dbReference>
<dbReference type="Pfam" id="PF13193">
    <property type="entry name" value="AMP-binding_C"/>
    <property type="match status" value="1"/>
</dbReference>
<dbReference type="Gene3D" id="3.40.50.1820">
    <property type="entry name" value="alpha/beta hydrolase"/>
    <property type="match status" value="1"/>
</dbReference>
<evidence type="ECO:0000313" key="14">
    <source>
        <dbReference type="Proteomes" id="UP001056873"/>
    </source>
</evidence>
<dbReference type="InterPro" id="IPR042104">
    <property type="entry name" value="PKS_dehydratase_sf"/>
</dbReference>
<keyword evidence="5" id="KW-0597">Phosphoprotein</keyword>
<comment type="similarity">
    <text evidence="8">In the C-terminal section; belongs to the NRP synthetase family.</text>
</comment>
<dbReference type="InterPro" id="IPR025110">
    <property type="entry name" value="AMP-bd_C"/>
</dbReference>
<dbReference type="SUPFAM" id="SSF56801">
    <property type="entry name" value="Acetyl-CoA synthetase-like"/>
    <property type="match status" value="1"/>
</dbReference>
<comment type="similarity">
    <text evidence="3">Belongs to the short-chain dehydrogenases/reductases (SDR) family.</text>
</comment>
<dbReference type="PANTHER" id="PTHR43775">
    <property type="entry name" value="FATTY ACID SYNTHASE"/>
    <property type="match status" value="1"/>
</dbReference>
<dbReference type="InterPro" id="IPR023213">
    <property type="entry name" value="CAT-like_dom_sf"/>
</dbReference>
<feature type="domain" description="Ketosynthase family 3 (KS3)" evidence="11">
    <location>
        <begin position="2666"/>
        <end position="3087"/>
    </location>
</feature>
<feature type="region of interest" description="N-terminal hotdog fold" evidence="9">
    <location>
        <begin position="3104"/>
        <end position="3226"/>
    </location>
</feature>
<dbReference type="PROSITE" id="PS50075">
    <property type="entry name" value="CARRIER"/>
    <property type="match status" value="4"/>
</dbReference>
<dbReference type="Pfam" id="PF21089">
    <property type="entry name" value="PKS_DH_N"/>
    <property type="match status" value="2"/>
</dbReference>
<evidence type="ECO:0000259" key="11">
    <source>
        <dbReference type="PROSITE" id="PS52004"/>
    </source>
</evidence>
<evidence type="ECO:0000256" key="5">
    <source>
        <dbReference type="ARBA" id="ARBA00022553"/>
    </source>
</evidence>
<dbReference type="SMART" id="SM00822">
    <property type="entry name" value="PKS_KR"/>
    <property type="match status" value="3"/>
</dbReference>
<feature type="domain" description="PKS/mFAS DH" evidence="12">
    <location>
        <begin position="3104"/>
        <end position="3382"/>
    </location>
</feature>
<dbReference type="Gene3D" id="3.40.50.12780">
    <property type="entry name" value="N-terminal domain of ligase-like"/>
    <property type="match status" value="1"/>
</dbReference>
<dbReference type="PROSITE" id="PS00012">
    <property type="entry name" value="PHOSPHOPANTETHEINE"/>
    <property type="match status" value="1"/>
</dbReference>
<dbReference type="InterPro" id="IPR016036">
    <property type="entry name" value="Malonyl_transacylase_ACP-bd"/>
</dbReference>
<dbReference type="SUPFAM" id="SSF53901">
    <property type="entry name" value="Thiolase-like"/>
    <property type="match status" value="4"/>
</dbReference>
<dbReference type="SUPFAM" id="SSF55048">
    <property type="entry name" value="Probable ACP-binding domain of malonyl-CoA ACP transacylase"/>
    <property type="match status" value="2"/>
</dbReference>
<dbReference type="InterPro" id="IPR001031">
    <property type="entry name" value="Thioesterase"/>
</dbReference>
<accession>A0ABY5CSK6</accession>
<dbReference type="SMART" id="SM00825">
    <property type="entry name" value="PKS_KS"/>
    <property type="match status" value="4"/>
</dbReference>
<dbReference type="Pfam" id="PF16197">
    <property type="entry name" value="KAsynt_C_assoc"/>
    <property type="match status" value="2"/>
</dbReference>
<dbReference type="Pfam" id="PF00698">
    <property type="entry name" value="Acyl_transf_1"/>
    <property type="match status" value="2"/>
</dbReference>
<dbReference type="Gene3D" id="3.40.366.10">
    <property type="entry name" value="Malonyl-Coenzyme A Acyl Carrier Protein, domain 2"/>
    <property type="match status" value="2"/>
</dbReference>
<dbReference type="Gene3D" id="3.30.559.10">
    <property type="entry name" value="Chloramphenicol acetyltransferase-like domain"/>
    <property type="match status" value="1"/>
</dbReference>
<evidence type="ECO:0000256" key="6">
    <source>
        <dbReference type="ARBA" id="ARBA00022679"/>
    </source>
</evidence>
<evidence type="ECO:0000259" key="12">
    <source>
        <dbReference type="PROSITE" id="PS52019"/>
    </source>
</evidence>
<dbReference type="InterPro" id="IPR016035">
    <property type="entry name" value="Acyl_Trfase/lysoPLipase"/>
</dbReference>
<dbReference type="Pfam" id="PF00975">
    <property type="entry name" value="Thioesterase"/>
    <property type="match status" value="1"/>
</dbReference>
<dbReference type="InterPro" id="IPR010071">
    <property type="entry name" value="AA_adenyl_dom"/>
</dbReference>
<proteinExistence type="inferred from homology"/>
<name>A0ABY5CSK6_9GAMM</name>